<reference evidence="2" key="1">
    <citation type="submission" date="2018-05" db="EMBL/GenBank/DDBJ databases">
        <title>Pedobacter paludis sp. nov., isolated from wetland soil.</title>
        <authorList>
            <person name="Zhang Y."/>
        </authorList>
    </citation>
    <scope>NUCLEOTIDE SEQUENCE [LARGE SCALE GENOMIC DNA]</scope>
    <source>
        <strain evidence="2">R-8</strain>
    </source>
</reference>
<accession>A0A317F3I7</accession>
<protein>
    <submittedName>
        <fullName evidence="1">Uncharacterized protein</fullName>
    </submittedName>
</protein>
<evidence type="ECO:0000313" key="1">
    <source>
        <dbReference type="EMBL" id="PWS33395.1"/>
    </source>
</evidence>
<dbReference type="AlphaFoldDB" id="A0A317F3I7"/>
<evidence type="ECO:0000313" key="2">
    <source>
        <dbReference type="Proteomes" id="UP000245391"/>
    </source>
</evidence>
<organism evidence="1 2">
    <name type="scientific">Pedobacter paludis</name>
    <dbReference type="NCBI Taxonomy" id="2203212"/>
    <lineage>
        <taxon>Bacteria</taxon>
        <taxon>Pseudomonadati</taxon>
        <taxon>Bacteroidota</taxon>
        <taxon>Sphingobacteriia</taxon>
        <taxon>Sphingobacteriales</taxon>
        <taxon>Sphingobacteriaceae</taxon>
        <taxon>Pedobacter</taxon>
    </lineage>
</organism>
<proteinExistence type="predicted"/>
<gene>
    <name evidence="1" type="ORF">DF947_01860</name>
</gene>
<name>A0A317F3I7_9SPHI</name>
<dbReference type="EMBL" id="QGNY01000001">
    <property type="protein sequence ID" value="PWS33395.1"/>
    <property type="molecule type" value="Genomic_DNA"/>
</dbReference>
<comment type="caution">
    <text evidence="1">The sequence shown here is derived from an EMBL/GenBank/DDBJ whole genome shotgun (WGS) entry which is preliminary data.</text>
</comment>
<dbReference type="Proteomes" id="UP000245391">
    <property type="component" value="Unassembled WGS sequence"/>
</dbReference>
<sequence>MTNFYLNPDEAISPNSFNWGFSGKRDCKNKRITGFAFLNITSKQSFKTITANFCYFGIAPKF</sequence>
<keyword evidence="2" id="KW-1185">Reference proteome</keyword>